<dbReference type="EMBL" id="CP118157">
    <property type="protein sequence ID" value="WOF21670.1"/>
    <property type="molecule type" value="Genomic_DNA"/>
</dbReference>
<protein>
    <submittedName>
        <fullName evidence="1">Uncharacterized protein</fullName>
    </submittedName>
</protein>
<proteinExistence type="predicted"/>
<evidence type="ECO:0000313" key="2">
    <source>
        <dbReference type="Proteomes" id="UP001305498"/>
    </source>
</evidence>
<dbReference type="RefSeq" id="WP_317138148.1">
    <property type="nucleotide sequence ID" value="NZ_CP118157.1"/>
</dbReference>
<organism evidence="1 2">
    <name type="scientific">Microbacterium betulae</name>
    <dbReference type="NCBI Taxonomy" id="2981139"/>
    <lineage>
        <taxon>Bacteria</taxon>
        <taxon>Bacillati</taxon>
        <taxon>Actinomycetota</taxon>
        <taxon>Actinomycetes</taxon>
        <taxon>Micrococcales</taxon>
        <taxon>Microbacteriaceae</taxon>
        <taxon>Microbacterium</taxon>
    </lineage>
</organism>
<dbReference type="Proteomes" id="UP001305498">
    <property type="component" value="Chromosome"/>
</dbReference>
<gene>
    <name evidence="1" type="ORF">N8K70_09720</name>
</gene>
<keyword evidence="2" id="KW-1185">Reference proteome</keyword>
<name>A0AA97FES1_9MICO</name>
<reference evidence="1 2" key="1">
    <citation type="submission" date="2023-02" db="EMBL/GenBank/DDBJ databases">
        <title>Microbacterium betulae sp. nov., isolated from birch wood.</title>
        <authorList>
            <person name="Pasciak M."/>
            <person name="Pawlik K.J."/>
            <person name="Martynowski D."/>
            <person name="Laczmanski L."/>
            <person name="Ciekot J."/>
            <person name="Szponar B."/>
            <person name="Wojcik-Fatla A."/>
            <person name="Mackiewicz B."/>
            <person name="Farian E."/>
            <person name="Cholewa G."/>
            <person name="Cholewa A."/>
            <person name="Dutkiewicz J."/>
        </authorList>
    </citation>
    <scope>NUCLEOTIDE SEQUENCE [LARGE SCALE GENOMIC DNA]</scope>
    <source>
        <strain evidence="1 2">AB</strain>
    </source>
</reference>
<dbReference type="KEGG" id="mbet:N8K70_09720"/>
<evidence type="ECO:0000313" key="1">
    <source>
        <dbReference type="EMBL" id="WOF21670.1"/>
    </source>
</evidence>
<sequence length="176" mass="19334">MVGAEAEVTARRLARVLIERTPPSSALTVAVATTEAHVDETIQQLFDLSPARRSRLGEFLIGRSTPAFKQNWSARQEVLRDGFGIVIEPQTLVQHLMLIVDARNALAHGDGALTTMQTTNWSRANELRRNLERKLHVSVVGRSIIITRESVEEAIRMLIDYVVALDAAVAVAGIGD</sequence>
<dbReference type="AlphaFoldDB" id="A0AA97FES1"/>
<accession>A0AA97FES1</accession>